<accession>A0A067P8G4</accession>
<dbReference type="HOGENOM" id="CLU_2638406_0_0_1"/>
<evidence type="ECO:0000313" key="2">
    <source>
        <dbReference type="EMBL" id="KDQ51198.1"/>
    </source>
</evidence>
<evidence type="ECO:0000313" key="3">
    <source>
        <dbReference type="Proteomes" id="UP000027265"/>
    </source>
</evidence>
<proteinExistence type="predicted"/>
<keyword evidence="1" id="KW-1133">Transmembrane helix</keyword>
<feature type="transmembrane region" description="Helical" evidence="1">
    <location>
        <begin position="20"/>
        <end position="43"/>
    </location>
</feature>
<dbReference type="InParanoid" id="A0A067P8G4"/>
<name>A0A067P8G4_9AGAM</name>
<keyword evidence="1" id="KW-0472">Membrane</keyword>
<dbReference type="Proteomes" id="UP000027265">
    <property type="component" value="Unassembled WGS sequence"/>
</dbReference>
<keyword evidence="1" id="KW-0812">Transmembrane</keyword>
<evidence type="ECO:0000256" key="1">
    <source>
        <dbReference type="SAM" id="Phobius"/>
    </source>
</evidence>
<organism evidence="2 3">
    <name type="scientific">Jaapia argillacea MUCL 33604</name>
    <dbReference type="NCBI Taxonomy" id="933084"/>
    <lineage>
        <taxon>Eukaryota</taxon>
        <taxon>Fungi</taxon>
        <taxon>Dikarya</taxon>
        <taxon>Basidiomycota</taxon>
        <taxon>Agaricomycotina</taxon>
        <taxon>Agaricomycetes</taxon>
        <taxon>Agaricomycetidae</taxon>
        <taxon>Jaapiales</taxon>
        <taxon>Jaapiaceae</taxon>
        <taxon>Jaapia</taxon>
    </lineage>
</organism>
<keyword evidence="3" id="KW-1185">Reference proteome</keyword>
<gene>
    <name evidence="2" type="ORF">JAAARDRAFT_534774</name>
</gene>
<dbReference type="AlphaFoldDB" id="A0A067P8G4"/>
<sequence length="77" mass="8613">MVGSLRPFIGNRWLSTPRRYATRLLLFCVWFTVFVVTVLAPSVRLMVLSVSFRAFCVLTATSQCRCTLGLIADLGTL</sequence>
<protein>
    <submittedName>
        <fullName evidence="2">Uncharacterized protein</fullName>
    </submittedName>
</protein>
<reference evidence="3" key="1">
    <citation type="journal article" date="2014" name="Proc. Natl. Acad. Sci. U.S.A.">
        <title>Extensive sampling of basidiomycete genomes demonstrates inadequacy of the white-rot/brown-rot paradigm for wood decay fungi.</title>
        <authorList>
            <person name="Riley R."/>
            <person name="Salamov A.A."/>
            <person name="Brown D.W."/>
            <person name="Nagy L.G."/>
            <person name="Floudas D."/>
            <person name="Held B.W."/>
            <person name="Levasseur A."/>
            <person name="Lombard V."/>
            <person name="Morin E."/>
            <person name="Otillar R."/>
            <person name="Lindquist E.A."/>
            <person name="Sun H."/>
            <person name="LaButti K.M."/>
            <person name="Schmutz J."/>
            <person name="Jabbour D."/>
            <person name="Luo H."/>
            <person name="Baker S.E."/>
            <person name="Pisabarro A.G."/>
            <person name="Walton J.D."/>
            <person name="Blanchette R.A."/>
            <person name="Henrissat B."/>
            <person name="Martin F."/>
            <person name="Cullen D."/>
            <person name="Hibbett D.S."/>
            <person name="Grigoriev I.V."/>
        </authorList>
    </citation>
    <scope>NUCLEOTIDE SEQUENCE [LARGE SCALE GENOMIC DNA]</scope>
    <source>
        <strain evidence="3">MUCL 33604</strain>
    </source>
</reference>
<dbReference type="EMBL" id="KL197750">
    <property type="protein sequence ID" value="KDQ51198.1"/>
    <property type="molecule type" value="Genomic_DNA"/>
</dbReference>